<reference evidence="1 2" key="2">
    <citation type="submission" date="2018-11" db="EMBL/GenBank/DDBJ databases">
        <authorList>
            <consortium name="Pathogen Informatics"/>
        </authorList>
    </citation>
    <scope>NUCLEOTIDE SEQUENCE [LARGE SCALE GENOMIC DNA]</scope>
</reference>
<name>A0A183IE30_9BILA</name>
<dbReference type="EMBL" id="UZAM01006984">
    <property type="protein sequence ID" value="VDO95730.1"/>
    <property type="molecule type" value="Genomic_DNA"/>
</dbReference>
<evidence type="ECO:0000313" key="3">
    <source>
        <dbReference type="WBParaSite" id="SBAD_0000196401-mRNA-1"/>
    </source>
</evidence>
<reference evidence="3" key="1">
    <citation type="submission" date="2016-06" db="UniProtKB">
        <authorList>
            <consortium name="WormBaseParasite"/>
        </authorList>
    </citation>
    <scope>IDENTIFICATION</scope>
</reference>
<keyword evidence="2" id="KW-1185">Reference proteome</keyword>
<accession>A0A183IE30</accession>
<evidence type="ECO:0000313" key="1">
    <source>
        <dbReference type="EMBL" id="VDO95730.1"/>
    </source>
</evidence>
<protein>
    <submittedName>
        <fullName evidence="3">PARP catalytic domain-containing protein</fullName>
    </submittedName>
</protein>
<evidence type="ECO:0000313" key="2">
    <source>
        <dbReference type="Proteomes" id="UP000270296"/>
    </source>
</evidence>
<dbReference type="Proteomes" id="UP000270296">
    <property type="component" value="Unassembled WGS sequence"/>
</dbReference>
<dbReference type="AlphaFoldDB" id="A0A183IE30"/>
<proteinExistence type="predicted"/>
<dbReference type="WBParaSite" id="SBAD_0000196401-mRNA-1">
    <property type="protein sequence ID" value="SBAD_0000196401-mRNA-1"/>
    <property type="gene ID" value="SBAD_0000196401"/>
</dbReference>
<gene>
    <name evidence="1" type="ORF">SBAD_LOCUS1874</name>
</gene>
<organism evidence="3">
    <name type="scientific">Soboliphyme baturini</name>
    <dbReference type="NCBI Taxonomy" id="241478"/>
    <lineage>
        <taxon>Eukaryota</taxon>
        <taxon>Metazoa</taxon>
        <taxon>Ecdysozoa</taxon>
        <taxon>Nematoda</taxon>
        <taxon>Enoplea</taxon>
        <taxon>Dorylaimia</taxon>
        <taxon>Dioctophymatida</taxon>
        <taxon>Dioctophymatoidea</taxon>
        <taxon>Soboliphymatidae</taxon>
        <taxon>Soboliphyme</taxon>
    </lineage>
</organism>
<sequence length="77" mass="8652">MYGSKSCEHSAELDGGSVVLLCDVMMREGGQDSKERPLRLDTDDHRQLPVGVFVLRTSSCRCRKSRALPEDFPEQQP</sequence>